<dbReference type="GO" id="GO:0009306">
    <property type="term" value="P:protein secretion"/>
    <property type="evidence" value="ECO:0007669"/>
    <property type="project" value="InterPro"/>
</dbReference>
<proteinExistence type="inferred from homology"/>
<evidence type="ECO:0000256" key="11">
    <source>
        <dbReference type="RuleBase" id="RU003923"/>
    </source>
</evidence>
<dbReference type="OrthoDB" id="9805682at2"/>
<evidence type="ECO:0000256" key="10">
    <source>
        <dbReference type="ARBA" id="ARBA00030750"/>
    </source>
</evidence>
<keyword evidence="7 11" id="KW-0812">Transmembrane</keyword>
<dbReference type="GeneID" id="78295299"/>
<dbReference type="PRINTS" id="PR00812">
    <property type="entry name" value="BCTERIALGSPF"/>
</dbReference>
<comment type="function">
    <text evidence="1">Component of the type II secretion system inner membrane complex required for the energy-dependent secretion of extracellular factors such as proteases and toxins from the periplasm.</text>
</comment>
<accession>A0A2U1AYR7</accession>
<evidence type="ECO:0000256" key="8">
    <source>
        <dbReference type="ARBA" id="ARBA00022989"/>
    </source>
</evidence>
<evidence type="ECO:0000256" key="2">
    <source>
        <dbReference type="ARBA" id="ARBA00004429"/>
    </source>
</evidence>
<keyword evidence="5" id="KW-1003">Cell membrane</keyword>
<dbReference type="InterPro" id="IPR018076">
    <property type="entry name" value="T2SS_GspF_dom"/>
</dbReference>
<comment type="caution">
    <text evidence="14">The sequence shown here is derived from an EMBL/GenBank/DDBJ whole genome shotgun (WGS) entry which is preliminary data.</text>
</comment>
<feature type="transmembrane region" description="Helical" evidence="12">
    <location>
        <begin position="391"/>
        <end position="411"/>
    </location>
</feature>
<keyword evidence="6" id="KW-0997">Cell inner membrane</keyword>
<dbReference type="Gene3D" id="1.20.81.30">
    <property type="entry name" value="Type II secretion system (T2SS), domain F"/>
    <property type="match status" value="2"/>
</dbReference>
<dbReference type="InterPro" id="IPR001992">
    <property type="entry name" value="T2SS_GspF/T4SS_PilC_CS"/>
</dbReference>
<evidence type="ECO:0000256" key="7">
    <source>
        <dbReference type="ARBA" id="ARBA00022692"/>
    </source>
</evidence>
<evidence type="ECO:0000256" key="6">
    <source>
        <dbReference type="ARBA" id="ARBA00022519"/>
    </source>
</evidence>
<organism evidence="14 15">
    <name type="scientific">Victivallis vadensis</name>
    <dbReference type="NCBI Taxonomy" id="172901"/>
    <lineage>
        <taxon>Bacteria</taxon>
        <taxon>Pseudomonadati</taxon>
        <taxon>Lentisphaerota</taxon>
        <taxon>Lentisphaeria</taxon>
        <taxon>Victivallales</taxon>
        <taxon>Victivallaceae</taxon>
        <taxon>Victivallis</taxon>
    </lineage>
</organism>
<name>A0A2U1AYR7_9BACT</name>
<dbReference type="PANTHER" id="PTHR30012">
    <property type="entry name" value="GENERAL SECRETION PATHWAY PROTEIN"/>
    <property type="match status" value="1"/>
</dbReference>
<dbReference type="GO" id="GO:0005886">
    <property type="term" value="C:plasma membrane"/>
    <property type="evidence" value="ECO:0007669"/>
    <property type="project" value="UniProtKB-SubCell"/>
</dbReference>
<dbReference type="PANTHER" id="PTHR30012:SF0">
    <property type="entry name" value="TYPE II SECRETION SYSTEM PROTEIN F-RELATED"/>
    <property type="match status" value="1"/>
</dbReference>
<feature type="transmembrane region" description="Helical" evidence="12">
    <location>
        <begin position="182"/>
        <end position="204"/>
    </location>
</feature>
<dbReference type="RefSeq" id="WP_116883992.1">
    <property type="nucleotide sequence ID" value="NZ_CABMMC010000088.1"/>
</dbReference>
<reference evidence="14 15" key="1">
    <citation type="submission" date="2018-04" db="EMBL/GenBank/DDBJ databases">
        <title>Genomic Encyclopedia of Type Strains, Phase IV (KMG-IV): sequencing the most valuable type-strain genomes for metagenomic binning, comparative biology and taxonomic classification.</title>
        <authorList>
            <person name="Goeker M."/>
        </authorList>
    </citation>
    <scope>NUCLEOTIDE SEQUENCE [LARGE SCALE GENOMIC DNA]</scope>
    <source>
        <strain evidence="14 15">DSM 14823</strain>
    </source>
</reference>
<evidence type="ECO:0000259" key="13">
    <source>
        <dbReference type="Pfam" id="PF00482"/>
    </source>
</evidence>
<keyword evidence="15" id="KW-1185">Reference proteome</keyword>
<feature type="domain" description="Type II secretion system protein GspF" evidence="13">
    <location>
        <begin position="288"/>
        <end position="410"/>
    </location>
</feature>
<dbReference type="PROSITE" id="PS00874">
    <property type="entry name" value="T2SP_F"/>
    <property type="match status" value="1"/>
</dbReference>
<evidence type="ECO:0000256" key="12">
    <source>
        <dbReference type="SAM" id="Phobius"/>
    </source>
</evidence>
<keyword evidence="4 11" id="KW-0813">Transport</keyword>
<sequence length="419" mass="44759">MPQFIYTAMDGNGKEQKGKIEAASEDAASSALKAKGLFPTSLKPAVAAVKKGASTRTGKKKGGGMNMALGPVVIKRKELTVVTRQLAILLSAGLPLIRSLHTLERQAKNPAVKIVLSKTAETVEGGATFAEALAQHPRSFDKLYLNMVRAGEASGAMEIILDRLASFMEKAARISGKVKSAMIYPCVVLTIALLAVVGLMIFIVPNFQKIFTELLGPNEPLPDITLLVMGISNTLVSHWYYYIGGVVGVVALYQVIVHIPAGKWGVDWCKYNMPLFGPIISKTAISRFSRTLGTLMSSGVPVLNALSIVKETSGNETVASAIQKVHDAVKEGEGIAKPLSGTKIFPEMVISMVEVGEETGKLPEMLDKIANTYDEEVDNAVSALTSMIEPLMIVLLAVIVGGIVIALFLPLTKIIEKLS</sequence>
<evidence type="ECO:0000256" key="4">
    <source>
        <dbReference type="ARBA" id="ARBA00022448"/>
    </source>
</evidence>
<evidence type="ECO:0000256" key="1">
    <source>
        <dbReference type="ARBA" id="ARBA00002684"/>
    </source>
</evidence>
<keyword evidence="9 12" id="KW-0472">Membrane</keyword>
<evidence type="ECO:0000256" key="5">
    <source>
        <dbReference type="ARBA" id="ARBA00022475"/>
    </source>
</evidence>
<evidence type="ECO:0000256" key="9">
    <source>
        <dbReference type="ARBA" id="ARBA00023136"/>
    </source>
</evidence>
<dbReference type="AlphaFoldDB" id="A0A2U1AYR7"/>
<dbReference type="Pfam" id="PF00482">
    <property type="entry name" value="T2SSF"/>
    <property type="match status" value="2"/>
</dbReference>
<comment type="similarity">
    <text evidence="3 11">Belongs to the GSP F family.</text>
</comment>
<feature type="transmembrane region" description="Helical" evidence="12">
    <location>
        <begin position="239"/>
        <end position="261"/>
    </location>
</feature>
<protein>
    <recommendedName>
        <fullName evidence="10">General secretion pathway protein F</fullName>
    </recommendedName>
</protein>
<dbReference type="InterPro" id="IPR042094">
    <property type="entry name" value="T2SS_GspF_sf"/>
</dbReference>
<evidence type="ECO:0000256" key="3">
    <source>
        <dbReference type="ARBA" id="ARBA00005745"/>
    </source>
</evidence>
<feature type="domain" description="Type II secretion system protein GspF" evidence="13">
    <location>
        <begin position="83"/>
        <end position="205"/>
    </location>
</feature>
<dbReference type="FunFam" id="1.20.81.30:FF:000001">
    <property type="entry name" value="Type II secretion system protein F"/>
    <property type="match status" value="2"/>
</dbReference>
<dbReference type="EMBL" id="QEKH01000013">
    <property type="protein sequence ID" value="PVY41570.1"/>
    <property type="molecule type" value="Genomic_DNA"/>
</dbReference>
<keyword evidence="8 12" id="KW-1133">Transmembrane helix</keyword>
<comment type="subcellular location">
    <subcellularLocation>
        <location evidence="2">Cell inner membrane</location>
        <topology evidence="2">Multi-pass membrane protein</topology>
    </subcellularLocation>
    <subcellularLocation>
        <location evidence="11">Cell membrane</location>
        <topology evidence="11">Multi-pass membrane protein</topology>
    </subcellularLocation>
</comment>
<gene>
    <name evidence="14" type="ORF">C8D82_11343</name>
</gene>
<dbReference type="InterPro" id="IPR003004">
    <property type="entry name" value="GspF/PilC"/>
</dbReference>
<evidence type="ECO:0000313" key="14">
    <source>
        <dbReference type="EMBL" id="PVY41570.1"/>
    </source>
</evidence>
<dbReference type="Proteomes" id="UP000245959">
    <property type="component" value="Unassembled WGS sequence"/>
</dbReference>
<evidence type="ECO:0000313" key="15">
    <source>
        <dbReference type="Proteomes" id="UP000245959"/>
    </source>
</evidence>